<dbReference type="PROSITE" id="PS50041">
    <property type="entry name" value="C_TYPE_LECTIN_2"/>
    <property type="match status" value="1"/>
</dbReference>
<accession>A0ABD0JCG5</accession>
<sequence>MYINSTTNLVRSVCDHGYGPFSAYEADVMFLYVRMDIDWRYEENSNFRIVFSFHETHSVEPKLLPGGKWNCSVPDMLSFRSHFPCDLVADCAGGEDEADCPYTGRCGQGKLTIGNRCYLFVHQSSIQWIEAEIMCRQQGGYLASLNTPREWHDVMQVIQERVFTLTSVTEIQIGFSNAPASIGHMYKNVFLWSDSTIVFYGRYKFKPRLSIGTVRPEGYDKQPALYVDFENTQSSTSHLCELPLMEKKSNRSTIHLAVPTNQTLPLHTPQVVCPDGHVTLTVFACDVQTSCWAREQTDSDSWGVPSNSSCPAPMTSRPPMFACNSGVQHVPYSLVCDHRQDCKDASDEDFCDFAPCGGDTQCGVSKQCVDESDEEGCVSSGPGVLHEVERPTPPAIFYYTPHTEYAQFTADSLTSTDQDQT</sequence>
<dbReference type="SMART" id="SM00192">
    <property type="entry name" value="LDLa"/>
    <property type="match status" value="2"/>
</dbReference>
<dbReference type="InterPro" id="IPR016186">
    <property type="entry name" value="C-type_lectin-like/link_sf"/>
</dbReference>
<keyword evidence="2" id="KW-0812">Transmembrane</keyword>
<keyword evidence="3" id="KW-0677">Repeat</keyword>
<dbReference type="SUPFAM" id="SSF57424">
    <property type="entry name" value="LDL receptor-like module"/>
    <property type="match status" value="1"/>
</dbReference>
<dbReference type="Proteomes" id="UP001519460">
    <property type="component" value="Unassembled WGS sequence"/>
</dbReference>
<evidence type="ECO:0000256" key="7">
    <source>
        <dbReference type="PROSITE-ProRule" id="PRU00124"/>
    </source>
</evidence>
<comment type="caution">
    <text evidence="9">The sequence shown here is derived from an EMBL/GenBank/DDBJ whole genome shotgun (WGS) entry which is preliminary data.</text>
</comment>
<keyword evidence="5" id="KW-0472">Membrane</keyword>
<dbReference type="SUPFAM" id="SSF56436">
    <property type="entry name" value="C-type lectin-like"/>
    <property type="match status" value="1"/>
</dbReference>
<evidence type="ECO:0000256" key="2">
    <source>
        <dbReference type="ARBA" id="ARBA00022692"/>
    </source>
</evidence>
<dbReference type="InterPro" id="IPR050685">
    <property type="entry name" value="LDLR"/>
</dbReference>
<protein>
    <recommendedName>
        <fullName evidence="8">C-type lectin domain-containing protein</fullName>
    </recommendedName>
</protein>
<evidence type="ECO:0000256" key="1">
    <source>
        <dbReference type="ARBA" id="ARBA00004167"/>
    </source>
</evidence>
<keyword evidence="10" id="KW-1185">Reference proteome</keyword>
<evidence type="ECO:0000256" key="3">
    <source>
        <dbReference type="ARBA" id="ARBA00022737"/>
    </source>
</evidence>
<dbReference type="GO" id="GO:0016020">
    <property type="term" value="C:membrane"/>
    <property type="evidence" value="ECO:0007669"/>
    <property type="project" value="UniProtKB-SubCell"/>
</dbReference>
<reference evidence="9 10" key="1">
    <citation type="journal article" date="2023" name="Sci. Data">
        <title>Genome assembly of the Korean intertidal mud-creeper Batillaria attramentaria.</title>
        <authorList>
            <person name="Patra A.K."/>
            <person name="Ho P.T."/>
            <person name="Jun S."/>
            <person name="Lee S.J."/>
            <person name="Kim Y."/>
            <person name="Won Y.J."/>
        </authorList>
    </citation>
    <scope>NUCLEOTIDE SEQUENCE [LARGE SCALE GENOMIC DNA]</scope>
    <source>
        <strain evidence="9">Wonlab-2016</strain>
    </source>
</reference>
<comment type="caution">
    <text evidence="7">Lacks conserved residue(s) required for the propagation of feature annotation.</text>
</comment>
<keyword evidence="4" id="KW-1133">Transmembrane helix</keyword>
<dbReference type="CDD" id="cd00112">
    <property type="entry name" value="LDLa"/>
    <property type="match status" value="1"/>
</dbReference>
<dbReference type="Pfam" id="PF00057">
    <property type="entry name" value="Ldl_recept_a"/>
    <property type="match status" value="1"/>
</dbReference>
<evidence type="ECO:0000256" key="5">
    <source>
        <dbReference type="ARBA" id="ARBA00023136"/>
    </source>
</evidence>
<proteinExistence type="predicted"/>
<feature type="non-terminal residue" evidence="9">
    <location>
        <position position="421"/>
    </location>
</feature>
<name>A0ABD0JCG5_9CAEN</name>
<evidence type="ECO:0000313" key="10">
    <source>
        <dbReference type="Proteomes" id="UP001519460"/>
    </source>
</evidence>
<dbReference type="InterPro" id="IPR016187">
    <property type="entry name" value="CTDL_fold"/>
</dbReference>
<evidence type="ECO:0000313" key="9">
    <source>
        <dbReference type="EMBL" id="KAK7469743.1"/>
    </source>
</evidence>
<gene>
    <name evidence="9" type="ORF">BaRGS_00036225</name>
</gene>
<dbReference type="InterPro" id="IPR001304">
    <property type="entry name" value="C-type_lectin-like"/>
</dbReference>
<organism evidence="9 10">
    <name type="scientific">Batillaria attramentaria</name>
    <dbReference type="NCBI Taxonomy" id="370345"/>
    <lineage>
        <taxon>Eukaryota</taxon>
        <taxon>Metazoa</taxon>
        <taxon>Spiralia</taxon>
        <taxon>Lophotrochozoa</taxon>
        <taxon>Mollusca</taxon>
        <taxon>Gastropoda</taxon>
        <taxon>Caenogastropoda</taxon>
        <taxon>Sorbeoconcha</taxon>
        <taxon>Cerithioidea</taxon>
        <taxon>Batillariidae</taxon>
        <taxon>Batillaria</taxon>
    </lineage>
</organism>
<dbReference type="PROSITE" id="PS50068">
    <property type="entry name" value="LDLRA_2"/>
    <property type="match status" value="1"/>
</dbReference>
<dbReference type="PANTHER" id="PTHR24270">
    <property type="entry name" value="LOW-DENSITY LIPOPROTEIN RECEPTOR-RELATED"/>
    <property type="match status" value="1"/>
</dbReference>
<dbReference type="Gene3D" id="4.10.400.10">
    <property type="entry name" value="Low-density Lipoprotein Receptor"/>
    <property type="match status" value="1"/>
</dbReference>
<dbReference type="CDD" id="cd00037">
    <property type="entry name" value="CLECT"/>
    <property type="match status" value="1"/>
</dbReference>
<dbReference type="AlphaFoldDB" id="A0ABD0JCG5"/>
<evidence type="ECO:0000256" key="4">
    <source>
        <dbReference type="ARBA" id="ARBA00022989"/>
    </source>
</evidence>
<dbReference type="EMBL" id="JACVVK020000505">
    <property type="protein sequence ID" value="KAK7469743.1"/>
    <property type="molecule type" value="Genomic_DNA"/>
</dbReference>
<evidence type="ECO:0000256" key="6">
    <source>
        <dbReference type="ARBA" id="ARBA00023157"/>
    </source>
</evidence>
<feature type="domain" description="C-type lectin" evidence="8">
    <location>
        <begin position="113"/>
        <end position="207"/>
    </location>
</feature>
<dbReference type="GO" id="GO:0016192">
    <property type="term" value="P:vesicle-mediated transport"/>
    <property type="evidence" value="ECO:0007669"/>
    <property type="project" value="UniProtKB-ARBA"/>
</dbReference>
<feature type="disulfide bond" evidence="7">
    <location>
        <begin position="336"/>
        <end position="351"/>
    </location>
</feature>
<keyword evidence="6 7" id="KW-1015">Disulfide bond</keyword>
<comment type="subcellular location">
    <subcellularLocation>
        <location evidence="1">Membrane</location>
        <topology evidence="1">Single-pass membrane protein</topology>
    </subcellularLocation>
</comment>
<dbReference type="InterPro" id="IPR002172">
    <property type="entry name" value="LDrepeatLR_classA_rpt"/>
</dbReference>
<dbReference type="SMART" id="SM00034">
    <property type="entry name" value="CLECT"/>
    <property type="match status" value="1"/>
</dbReference>
<evidence type="ECO:0000259" key="8">
    <source>
        <dbReference type="PROSITE" id="PS50041"/>
    </source>
</evidence>
<dbReference type="Gene3D" id="3.10.100.10">
    <property type="entry name" value="Mannose-Binding Protein A, subunit A"/>
    <property type="match status" value="1"/>
</dbReference>
<dbReference type="InterPro" id="IPR036055">
    <property type="entry name" value="LDL_receptor-like_sf"/>
</dbReference>